<accession>A0ABX0JHH5</accession>
<evidence type="ECO:0000313" key="1">
    <source>
        <dbReference type="EMBL" id="NHN34711.1"/>
    </source>
</evidence>
<sequence length="545" mass="63620">MNQVELCEILKDKYQSNKENTRIFLNGEWGIGKSHTWKLFTDYQESLGDNKLKLIYISLFGIDTIDHLNRKLKISYLSALDSKASNFTWLENTKSGKILSQFSSNLLKKYTGGTVDIISVLEPEWNNTFVVCFDDLERKSDKIKLNDLMGTIEQIGIHANILLIGCEEKLGIDERSKFKNEKEKIIDYEYHLNKISEQTKKDQVSVLDKLSIEEQQVLIDFFDKHGGNNLRTLKKIIRLIGELLHKTKLNKDLIELCAAVVVSNYKSSHEEKETKKTSDDPSYVHLLKSNLYNLPFGVSSLWIQIEQYLKYNNININLIESYMNPIYEPSKLLMDGIIHYDFYDVPTLEANIEKLMNKLIRNEVNYFLSVEQVIGFVAWVKFLSLEFNLSINIDGIDGYAHEIISQLIHKEDKMLMFRLKHDGFYVRSEFKLLISDLINKTNILINKNNADLENLKFKDSFVSGSYDSCLKILSIYPHFAIDNAYIFDDLIDNCNIYYYSFLDELIRNISNLRLKRRVKVILLKMHKNEMDSIKKRRIKNLINLT</sequence>
<comment type="caution">
    <text evidence="1">The sequence shown here is derived from an EMBL/GenBank/DDBJ whole genome shotgun (WGS) entry which is preliminary data.</text>
</comment>
<protein>
    <recommendedName>
        <fullName evidence="3">KAP-like P-loop domain-containing protein</fullName>
    </recommendedName>
</protein>
<name>A0ABX0JHH5_9BACL</name>
<dbReference type="Gene3D" id="3.40.50.300">
    <property type="entry name" value="P-loop containing nucleotide triphosphate hydrolases"/>
    <property type="match status" value="1"/>
</dbReference>
<keyword evidence="2" id="KW-1185">Reference proteome</keyword>
<dbReference type="InterPro" id="IPR027417">
    <property type="entry name" value="P-loop_NTPase"/>
</dbReference>
<evidence type="ECO:0000313" key="2">
    <source>
        <dbReference type="Proteomes" id="UP001165962"/>
    </source>
</evidence>
<dbReference type="SUPFAM" id="SSF52540">
    <property type="entry name" value="P-loop containing nucleoside triphosphate hydrolases"/>
    <property type="match status" value="1"/>
</dbReference>
<organism evidence="1 2">
    <name type="scientific">Paenibacillus agricola</name>
    <dbReference type="NCBI Taxonomy" id="2716264"/>
    <lineage>
        <taxon>Bacteria</taxon>
        <taxon>Bacillati</taxon>
        <taxon>Bacillota</taxon>
        <taxon>Bacilli</taxon>
        <taxon>Bacillales</taxon>
        <taxon>Paenibacillaceae</taxon>
        <taxon>Paenibacillus</taxon>
    </lineage>
</organism>
<gene>
    <name evidence="1" type="ORF">G9U52_33660</name>
</gene>
<evidence type="ECO:0008006" key="3">
    <source>
        <dbReference type="Google" id="ProtNLM"/>
    </source>
</evidence>
<reference evidence="1" key="1">
    <citation type="submission" date="2020-03" db="EMBL/GenBank/DDBJ databases">
        <title>Draft sequencing of Paenibacilllus sp. S3N08.</title>
        <authorList>
            <person name="Kim D.-U."/>
        </authorList>
    </citation>
    <scope>NUCLEOTIDE SEQUENCE</scope>
    <source>
        <strain evidence="1">S3N08</strain>
    </source>
</reference>
<proteinExistence type="predicted"/>
<dbReference type="RefSeq" id="WP_166156145.1">
    <property type="nucleotide sequence ID" value="NZ_JAAOIW010000021.1"/>
</dbReference>
<dbReference type="Proteomes" id="UP001165962">
    <property type="component" value="Unassembled WGS sequence"/>
</dbReference>
<dbReference type="EMBL" id="JAAOIW010000021">
    <property type="protein sequence ID" value="NHN34711.1"/>
    <property type="molecule type" value="Genomic_DNA"/>
</dbReference>